<gene>
    <name evidence="3" type="ORF">LHA26_05655</name>
</gene>
<sequence>MRDRPLAPDEAALWRRVAATVRPLKGRAGVSAPAAKAEPAATAPDAAAPTSPPAVPAPPALARARPAPAPPRLSNTLDGGWDRRLARGAAAPDYVIDLHGHGLAAAHAALDAGLARATAAGARLVLLVTGRPPPPGRSRMDDPLRGVIRASVTDWLHHSRHAAAIAAIRAAHPRHGGAGALYLVLRRARV</sequence>
<protein>
    <submittedName>
        <fullName evidence="3">Smr/MutS family protein</fullName>
    </submittedName>
</protein>
<proteinExistence type="predicted"/>
<dbReference type="InterPro" id="IPR002625">
    <property type="entry name" value="Smr_dom"/>
</dbReference>
<dbReference type="InterPro" id="IPR036063">
    <property type="entry name" value="Smr_dom_sf"/>
</dbReference>
<evidence type="ECO:0000259" key="2">
    <source>
        <dbReference type="PROSITE" id="PS50828"/>
    </source>
</evidence>
<feature type="compositionally biased region" description="Pro residues" evidence="1">
    <location>
        <begin position="50"/>
        <end position="59"/>
    </location>
</feature>
<name>A0ABY4XAG2_9SPHN</name>
<feature type="domain" description="Smr" evidence="2">
    <location>
        <begin position="96"/>
        <end position="186"/>
    </location>
</feature>
<dbReference type="Gene3D" id="3.30.1370.110">
    <property type="match status" value="1"/>
</dbReference>
<evidence type="ECO:0000313" key="3">
    <source>
        <dbReference type="EMBL" id="USI73951.1"/>
    </source>
</evidence>
<feature type="region of interest" description="Disordered" evidence="1">
    <location>
        <begin position="25"/>
        <end position="80"/>
    </location>
</feature>
<evidence type="ECO:0000256" key="1">
    <source>
        <dbReference type="SAM" id="MobiDB-lite"/>
    </source>
</evidence>
<reference evidence="3" key="1">
    <citation type="journal article" date="2022" name="Toxins">
        <title>Genomic Analysis of Sphingopyxis sp. USTB-05 for Biodegrading Cyanobacterial Hepatotoxins.</title>
        <authorList>
            <person name="Liu C."/>
            <person name="Xu Q."/>
            <person name="Zhao Z."/>
            <person name="Zhang H."/>
            <person name="Liu X."/>
            <person name="Yin C."/>
            <person name="Liu Y."/>
            <person name="Yan H."/>
        </authorList>
    </citation>
    <scope>NUCLEOTIDE SEQUENCE</scope>
    <source>
        <strain evidence="3">NBD5</strain>
    </source>
</reference>
<dbReference type="RefSeq" id="WP_252167758.1">
    <property type="nucleotide sequence ID" value="NZ_CP084930.1"/>
</dbReference>
<evidence type="ECO:0000313" key="4">
    <source>
        <dbReference type="Proteomes" id="UP001056937"/>
    </source>
</evidence>
<organism evidence="3 4">
    <name type="scientific">Sphingomonas morindae</name>
    <dbReference type="NCBI Taxonomy" id="1541170"/>
    <lineage>
        <taxon>Bacteria</taxon>
        <taxon>Pseudomonadati</taxon>
        <taxon>Pseudomonadota</taxon>
        <taxon>Alphaproteobacteria</taxon>
        <taxon>Sphingomonadales</taxon>
        <taxon>Sphingomonadaceae</taxon>
        <taxon>Sphingomonas</taxon>
    </lineage>
</organism>
<keyword evidence="4" id="KW-1185">Reference proteome</keyword>
<dbReference type="Pfam" id="PF01713">
    <property type="entry name" value="Smr"/>
    <property type="match status" value="1"/>
</dbReference>
<dbReference type="PROSITE" id="PS50828">
    <property type="entry name" value="SMR"/>
    <property type="match status" value="1"/>
</dbReference>
<accession>A0ABY4XAG2</accession>
<dbReference type="Proteomes" id="UP001056937">
    <property type="component" value="Chromosome 1"/>
</dbReference>
<feature type="compositionally biased region" description="Low complexity" evidence="1">
    <location>
        <begin position="32"/>
        <end position="49"/>
    </location>
</feature>
<dbReference type="PANTHER" id="PTHR35562">
    <property type="entry name" value="DNA ENDONUCLEASE SMRA-RELATED"/>
    <property type="match status" value="1"/>
</dbReference>
<dbReference type="SUPFAM" id="SSF160443">
    <property type="entry name" value="SMR domain-like"/>
    <property type="match status" value="1"/>
</dbReference>
<dbReference type="EMBL" id="CP084930">
    <property type="protein sequence ID" value="USI73951.1"/>
    <property type="molecule type" value="Genomic_DNA"/>
</dbReference>
<dbReference type="PANTHER" id="PTHR35562:SF2">
    <property type="entry name" value="DNA ENDONUCLEASE SMRA-RELATED"/>
    <property type="match status" value="1"/>
</dbReference>